<feature type="domain" description="Endonuclease/exonuclease/phosphatase" evidence="10">
    <location>
        <begin position="150"/>
        <end position="290"/>
    </location>
</feature>
<dbReference type="GO" id="GO:0008081">
    <property type="term" value="F:phosphoric diester hydrolase activity"/>
    <property type="evidence" value="ECO:0007669"/>
    <property type="project" value="TreeGrafter"/>
</dbReference>
<dbReference type="PANTHER" id="PTHR22748">
    <property type="entry name" value="AP ENDONUCLEASE"/>
    <property type="match status" value="1"/>
</dbReference>
<evidence type="ECO:0000256" key="5">
    <source>
        <dbReference type="ARBA" id="ARBA00022723"/>
    </source>
</evidence>
<protein>
    <recommendedName>
        <fullName evidence="4">exodeoxyribonuclease III</fullName>
        <ecNumber evidence="4">3.1.11.2</ecNumber>
    </recommendedName>
</protein>
<dbReference type="GO" id="GO:0003906">
    <property type="term" value="F:DNA-(apurinic or apyrimidinic site) endonuclease activity"/>
    <property type="evidence" value="ECO:0007669"/>
    <property type="project" value="TreeGrafter"/>
</dbReference>
<name>A0AAD1RHV1_PELCU</name>
<keyword evidence="8" id="KW-0460">Magnesium</keyword>
<dbReference type="GO" id="GO:0046872">
    <property type="term" value="F:metal ion binding"/>
    <property type="evidence" value="ECO:0007669"/>
    <property type="project" value="UniProtKB-KW"/>
</dbReference>
<dbReference type="EC" id="3.1.11.2" evidence="4"/>
<comment type="cofactor">
    <cofactor evidence="2">
        <name>Mg(2+)</name>
        <dbReference type="ChEBI" id="CHEBI:18420"/>
    </cofactor>
</comment>
<dbReference type="Proteomes" id="UP001295444">
    <property type="component" value="Chromosome 02"/>
</dbReference>
<dbReference type="GO" id="GO:0006284">
    <property type="term" value="P:base-excision repair"/>
    <property type="evidence" value="ECO:0007669"/>
    <property type="project" value="TreeGrafter"/>
</dbReference>
<keyword evidence="7" id="KW-0378">Hydrolase</keyword>
<dbReference type="InterPro" id="IPR005135">
    <property type="entry name" value="Endo/exonuclease/phosphatase"/>
</dbReference>
<sequence length="321" mass="34771">MTDRPPFGLTAHTYTDTPRHCAPRVTGTFIALVWVVGLAPIRGAPLDTRPQVPSYHIRLLWGPAPACLALGPVGPLHRGNAELDLGARLSPLPPRPCRPCPTGDPSLALHVPARAPSGGLPPPPFAPVGPWPRRHSGGLGFLPAPLHLWSHNVRGLNAPERRSHLLRSLWASRVSIAFLQETHFRGTVGPALRDSRYPVGYFANHPSAKKAGVAVLFASTVPFICEEVCGDPMGRYLFLRGSIADTKYTFGCIYAPNTRQHRFLRSTLHKLEQFREGLLVVAGDLNVALDPQLDTSTGASSLPTHCLRDIKEALRGSGLVD</sequence>
<dbReference type="SUPFAM" id="SSF56219">
    <property type="entry name" value="DNase I-like"/>
    <property type="match status" value="1"/>
</dbReference>
<evidence type="ECO:0000256" key="7">
    <source>
        <dbReference type="ARBA" id="ARBA00022801"/>
    </source>
</evidence>
<proteinExistence type="inferred from homology"/>
<dbReference type="Pfam" id="PF03372">
    <property type="entry name" value="Exo_endo_phos"/>
    <property type="match status" value="1"/>
</dbReference>
<evidence type="ECO:0000256" key="9">
    <source>
        <dbReference type="ARBA" id="ARBA00023204"/>
    </source>
</evidence>
<evidence type="ECO:0000313" key="11">
    <source>
        <dbReference type="EMBL" id="CAH2254652.1"/>
    </source>
</evidence>
<evidence type="ECO:0000313" key="12">
    <source>
        <dbReference type="Proteomes" id="UP001295444"/>
    </source>
</evidence>
<dbReference type="EMBL" id="OW240913">
    <property type="protein sequence ID" value="CAH2254652.1"/>
    <property type="molecule type" value="Genomic_DNA"/>
</dbReference>
<evidence type="ECO:0000256" key="2">
    <source>
        <dbReference type="ARBA" id="ARBA00001946"/>
    </source>
</evidence>
<accession>A0AAD1RHV1</accession>
<evidence type="ECO:0000256" key="4">
    <source>
        <dbReference type="ARBA" id="ARBA00012115"/>
    </source>
</evidence>
<keyword evidence="12" id="KW-1185">Reference proteome</keyword>
<organism evidence="11 12">
    <name type="scientific">Pelobates cultripes</name>
    <name type="common">Western spadefoot toad</name>
    <dbReference type="NCBI Taxonomy" id="61616"/>
    <lineage>
        <taxon>Eukaryota</taxon>
        <taxon>Metazoa</taxon>
        <taxon>Chordata</taxon>
        <taxon>Craniata</taxon>
        <taxon>Vertebrata</taxon>
        <taxon>Euteleostomi</taxon>
        <taxon>Amphibia</taxon>
        <taxon>Batrachia</taxon>
        <taxon>Anura</taxon>
        <taxon>Pelobatoidea</taxon>
        <taxon>Pelobatidae</taxon>
        <taxon>Pelobates</taxon>
    </lineage>
</organism>
<keyword evidence="5" id="KW-0479">Metal-binding</keyword>
<dbReference type="InterPro" id="IPR004808">
    <property type="entry name" value="AP_endonuc_1"/>
</dbReference>
<evidence type="ECO:0000259" key="10">
    <source>
        <dbReference type="Pfam" id="PF03372"/>
    </source>
</evidence>
<dbReference type="Gene3D" id="3.60.10.10">
    <property type="entry name" value="Endonuclease/exonuclease/phosphatase"/>
    <property type="match status" value="1"/>
</dbReference>
<comment type="catalytic activity">
    <reaction evidence="1">
        <text>Exonucleolytic cleavage in the 3'- to 5'-direction to yield nucleoside 5'-phosphates.</text>
        <dbReference type="EC" id="3.1.11.2"/>
    </reaction>
</comment>
<gene>
    <name evidence="11" type="ORF">PECUL_23A032729</name>
</gene>
<dbReference type="InterPro" id="IPR036691">
    <property type="entry name" value="Endo/exonu/phosph_ase_sf"/>
</dbReference>
<keyword evidence="6" id="KW-0227">DNA damage</keyword>
<keyword evidence="9" id="KW-0234">DNA repair</keyword>
<dbReference type="GO" id="GO:0005634">
    <property type="term" value="C:nucleus"/>
    <property type="evidence" value="ECO:0007669"/>
    <property type="project" value="TreeGrafter"/>
</dbReference>
<dbReference type="AlphaFoldDB" id="A0AAD1RHV1"/>
<evidence type="ECO:0000256" key="6">
    <source>
        <dbReference type="ARBA" id="ARBA00022763"/>
    </source>
</evidence>
<dbReference type="PANTHER" id="PTHR22748:SF26">
    <property type="entry name" value="ENDONUCLEASE_EXONUCLEASE_PHOSPHATASE DOMAIN-CONTAINING PROTEIN"/>
    <property type="match status" value="1"/>
</dbReference>
<evidence type="ECO:0000256" key="8">
    <source>
        <dbReference type="ARBA" id="ARBA00022842"/>
    </source>
</evidence>
<dbReference type="GO" id="GO:0008311">
    <property type="term" value="F:double-stranded DNA 3'-5' DNA exonuclease activity"/>
    <property type="evidence" value="ECO:0007669"/>
    <property type="project" value="UniProtKB-EC"/>
</dbReference>
<comment type="similarity">
    <text evidence="3">Belongs to the DNA repair enzymes AP/ExoA family.</text>
</comment>
<reference evidence="11" key="1">
    <citation type="submission" date="2022-03" db="EMBL/GenBank/DDBJ databases">
        <authorList>
            <person name="Alioto T."/>
            <person name="Alioto T."/>
            <person name="Gomez Garrido J."/>
        </authorList>
    </citation>
    <scope>NUCLEOTIDE SEQUENCE</scope>
</reference>
<evidence type="ECO:0000256" key="3">
    <source>
        <dbReference type="ARBA" id="ARBA00007092"/>
    </source>
</evidence>
<evidence type="ECO:0000256" key="1">
    <source>
        <dbReference type="ARBA" id="ARBA00000493"/>
    </source>
</evidence>